<protein>
    <recommendedName>
        <fullName evidence="1">YlxR domain-containing protein</fullName>
    </recommendedName>
</protein>
<dbReference type="EMBL" id="RKHL01000001">
    <property type="protein sequence ID" value="ROR82260.1"/>
    <property type="molecule type" value="Genomic_DNA"/>
</dbReference>
<keyword evidence="3" id="KW-1185">Reference proteome</keyword>
<gene>
    <name evidence="2" type="ORF">EDD42_2348</name>
</gene>
<feature type="domain" description="YlxR" evidence="1">
    <location>
        <begin position="5"/>
        <end position="67"/>
    </location>
</feature>
<dbReference type="SUPFAM" id="SSF64376">
    <property type="entry name" value="YlxR-like"/>
    <property type="match status" value="1"/>
</dbReference>
<evidence type="ECO:0000313" key="3">
    <source>
        <dbReference type="Proteomes" id="UP000266915"/>
    </source>
</evidence>
<name>A0A3N2C4A3_9MICO</name>
<dbReference type="Pfam" id="PF04296">
    <property type="entry name" value="YlxR"/>
    <property type="match status" value="1"/>
</dbReference>
<dbReference type="RefSeq" id="WP_085513166.1">
    <property type="nucleotide sequence ID" value="NZ_FXAP01000005.1"/>
</dbReference>
<dbReference type="PANTHER" id="PTHR34215:SF1">
    <property type="entry name" value="YLXR DOMAIN-CONTAINING PROTEIN"/>
    <property type="match status" value="1"/>
</dbReference>
<accession>A0A3N2C4A3</accession>
<proteinExistence type="predicted"/>
<dbReference type="InterPro" id="IPR007393">
    <property type="entry name" value="YlxR_dom"/>
</dbReference>
<organism evidence="2 3">
    <name type="scientific">Plantibacter flavus</name>
    <dbReference type="NCBI Taxonomy" id="150123"/>
    <lineage>
        <taxon>Bacteria</taxon>
        <taxon>Bacillati</taxon>
        <taxon>Actinomycetota</taxon>
        <taxon>Actinomycetes</taxon>
        <taxon>Micrococcales</taxon>
        <taxon>Microbacteriaceae</taxon>
        <taxon>Plantibacter</taxon>
    </lineage>
</organism>
<dbReference type="Proteomes" id="UP000266915">
    <property type="component" value="Unassembled WGS sequence"/>
</dbReference>
<dbReference type="PANTHER" id="PTHR34215">
    <property type="entry name" value="BLL0784 PROTEIN"/>
    <property type="match status" value="1"/>
</dbReference>
<dbReference type="Gene3D" id="3.30.1230.10">
    <property type="entry name" value="YlxR-like"/>
    <property type="match status" value="1"/>
</dbReference>
<dbReference type="InterPro" id="IPR035931">
    <property type="entry name" value="YlxR-like_sf"/>
</dbReference>
<comment type="caution">
    <text evidence="2">The sequence shown here is derived from an EMBL/GenBank/DDBJ whole genome shotgun (WGS) entry which is preliminary data.</text>
</comment>
<dbReference type="InterPro" id="IPR037465">
    <property type="entry name" value="YlxR"/>
</dbReference>
<dbReference type="CDD" id="cd00279">
    <property type="entry name" value="YlxR"/>
    <property type="match status" value="1"/>
</dbReference>
<evidence type="ECO:0000259" key="1">
    <source>
        <dbReference type="Pfam" id="PF04296"/>
    </source>
</evidence>
<dbReference type="AlphaFoldDB" id="A0A3N2C4A3"/>
<evidence type="ECO:0000313" key="2">
    <source>
        <dbReference type="EMBL" id="ROR82260.1"/>
    </source>
</evidence>
<reference evidence="2 3" key="1">
    <citation type="submission" date="2018-11" db="EMBL/GenBank/DDBJ databases">
        <title>Sequencing the genomes of 1000 actinobacteria strains.</title>
        <authorList>
            <person name="Klenk H.-P."/>
        </authorList>
    </citation>
    <scope>NUCLEOTIDE SEQUENCE [LARGE SCALE GENOMIC DNA]</scope>
    <source>
        <strain evidence="2 3">DSM 14012</strain>
    </source>
</reference>
<sequence length="89" mass="9491">MEPVRTCVGCRRREPRSALLRVVAVEGALIPDAAARLPGRGSWVHPTSACVDQAVQRRAFTRALRLNAGPDASAVRVFVSTEPAAPTAE</sequence>